<name>A0A2R3IKM3_9PSED</name>
<keyword evidence="2" id="KW-1185">Reference proteome</keyword>
<gene>
    <name evidence="1" type="ORF">CSB93_6985</name>
</gene>
<evidence type="ECO:0000313" key="1">
    <source>
        <dbReference type="EMBL" id="AVK02466.1"/>
    </source>
</evidence>
<evidence type="ECO:0000313" key="2">
    <source>
        <dbReference type="Proteomes" id="UP000238390"/>
    </source>
</evidence>
<geneLocation type="plasmid" evidence="1 2">
    <name>unnamed3</name>
</geneLocation>
<protein>
    <submittedName>
        <fullName evidence="1">Uncharacterized protein</fullName>
    </submittedName>
</protein>
<dbReference type="Proteomes" id="UP000238390">
    <property type="component" value="Plasmid unnamed3"/>
</dbReference>
<dbReference type="AlphaFoldDB" id="A0A2R3IKM3"/>
<proteinExistence type="predicted"/>
<dbReference type="EMBL" id="CP027167">
    <property type="protein sequence ID" value="AVK02466.1"/>
    <property type="molecule type" value="Genomic_DNA"/>
</dbReference>
<reference evidence="1 2" key="1">
    <citation type="submission" date="2018-02" db="EMBL/GenBank/DDBJ databases">
        <title>FDA/CDC Antimicrobial Resistant Isolate Bank Genome Sequencing.</title>
        <authorList>
            <person name="Benahmed F.H."/>
            <person name="Lutgring J.D."/>
            <person name="Yoo B."/>
            <person name="Machado M."/>
            <person name="Brown A."/>
            <person name="McAllister G."/>
            <person name="Perry A."/>
            <person name="Halpin A.L."/>
            <person name="Vavikolanu K."/>
            <person name="Ott S."/>
            <person name="Zhao X."/>
            <person name="Tallon L.J."/>
            <person name="Sadzewicz L."/>
            <person name="Aluvathingal J."/>
            <person name="Nadendla S."/>
            <person name="Voskania-kordi A."/>
            <person name="Simonyan V."/>
            <person name="Patel J."/>
            <person name="Shawar R.M."/>
        </authorList>
    </citation>
    <scope>NUCLEOTIDE SEQUENCE [LARGE SCALE GENOMIC DNA]</scope>
    <source>
        <strain evidence="1 2">AR_0356</strain>
        <plasmid evidence="1 2">unnamed3</plasmid>
    </source>
</reference>
<keyword evidence="1" id="KW-0614">Plasmid</keyword>
<sequence>MTCIYNSPKVWATIRKYFPERVTPIAGYEEEFGCTISRQKINVVDLSATAEAFDIIDLDALAQARQREYVLPIFTPEGKAWQLPAGAFVTEGCGSV</sequence>
<accession>A0A2R3IKM3</accession>
<organism evidence="1 2">
    <name type="scientific">Pseudomonas paraeruginosa</name>
    <dbReference type="NCBI Taxonomy" id="2994495"/>
    <lineage>
        <taxon>Bacteria</taxon>
        <taxon>Pseudomonadati</taxon>
        <taxon>Pseudomonadota</taxon>
        <taxon>Gammaproteobacteria</taxon>
        <taxon>Pseudomonadales</taxon>
        <taxon>Pseudomonadaceae</taxon>
        <taxon>Pseudomonas</taxon>
    </lineage>
</organism>